<reference evidence="1 2" key="1">
    <citation type="submission" date="2017-04" db="EMBL/GenBank/DDBJ databases">
        <title>Draft genome sequence of Tuber borchii Vittad., a whitish edible truffle.</title>
        <authorList>
            <consortium name="DOE Joint Genome Institute"/>
            <person name="Murat C."/>
            <person name="Kuo A."/>
            <person name="Barry K.W."/>
            <person name="Clum A."/>
            <person name="Dockter R.B."/>
            <person name="Fauchery L."/>
            <person name="Iotti M."/>
            <person name="Kohler A."/>
            <person name="Labutti K."/>
            <person name="Lindquist E.A."/>
            <person name="Lipzen A."/>
            <person name="Ohm R.A."/>
            <person name="Wang M."/>
            <person name="Grigoriev I.V."/>
            <person name="Zambonelli A."/>
            <person name="Martin F.M."/>
        </authorList>
    </citation>
    <scope>NUCLEOTIDE SEQUENCE [LARGE SCALE GENOMIC DNA]</scope>
    <source>
        <strain evidence="1 2">Tbo3840</strain>
    </source>
</reference>
<dbReference type="EMBL" id="NESQ01000235">
    <property type="protein sequence ID" value="PUU75368.1"/>
    <property type="molecule type" value="Genomic_DNA"/>
</dbReference>
<evidence type="ECO:0000313" key="2">
    <source>
        <dbReference type="Proteomes" id="UP000244722"/>
    </source>
</evidence>
<dbReference type="STRING" id="42251.A0A2T6ZIP6"/>
<gene>
    <name evidence="1" type="ORF">B9Z19DRAFT_1131436</name>
</gene>
<evidence type="ECO:0000313" key="1">
    <source>
        <dbReference type="EMBL" id="PUU75368.1"/>
    </source>
</evidence>
<sequence length="88" mass="9825">MPCLKDTICTTVASSVCLILYTDTQNQMELEALGFLLQKVFELSPLTAKDVGMWLSQGQGDERMFNVPVTVMLLKTQLFALTHLDTIN</sequence>
<name>A0A2T6ZIP6_TUBBO</name>
<comment type="caution">
    <text evidence="1">The sequence shown here is derived from an EMBL/GenBank/DDBJ whole genome shotgun (WGS) entry which is preliminary data.</text>
</comment>
<accession>A0A2T6ZIP6</accession>
<organism evidence="1 2">
    <name type="scientific">Tuber borchii</name>
    <name type="common">White truffle</name>
    <dbReference type="NCBI Taxonomy" id="42251"/>
    <lineage>
        <taxon>Eukaryota</taxon>
        <taxon>Fungi</taxon>
        <taxon>Dikarya</taxon>
        <taxon>Ascomycota</taxon>
        <taxon>Pezizomycotina</taxon>
        <taxon>Pezizomycetes</taxon>
        <taxon>Pezizales</taxon>
        <taxon>Tuberaceae</taxon>
        <taxon>Tuber</taxon>
    </lineage>
</organism>
<proteinExistence type="predicted"/>
<dbReference type="CDD" id="cd20710">
    <property type="entry name" value="NOT1_connector"/>
    <property type="match status" value="1"/>
</dbReference>
<dbReference type="Proteomes" id="UP000244722">
    <property type="component" value="Unassembled WGS sequence"/>
</dbReference>
<keyword evidence="2" id="KW-1185">Reference proteome</keyword>
<protein>
    <submittedName>
        <fullName evidence="1">Uncharacterized protein</fullName>
    </submittedName>
</protein>
<dbReference type="OrthoDB" id="1933107at2759"/>
<dbReference type="AlphaFoldDB" id="A0A2T6ZIP6"/>